<dbReference type="Proteomes" id="UP000269945">
    <property type="component" value="Unassembled WGS sequence"/>
</dbReference>
<dbReference type="EMBL" id="CYRY02033090">
    <property type="protein sequence ID" value="VCX10300.1"/>
    <property type="molecule type" value="Genomic_DNA"/>
</dbReference>
<keyword evidence="3" id="KW-1185">Reference proteome</keyword>
<evidence type="ECO:0000256" key="1">
    <source>
        <dbReference type="SAM" id="MobiDB-lite"/>
    </source>
</evidence>
<feature type="non-terminal residue" evidence="2">
    <location>
        <position position="98"/>
    </location>
</feature>
<name>A0A9X9Q4D5_GULGU</name>
<feature type="region of interest" description="Disordered" evidence="1">
    <location>
        <begin position="1"/>
        <end position="98"/>
    </location>
</feature>
<comment type="caution">
    <text evidence="2">The sequence shown here is derived from an EMBL/GenBank/DDBJ whole genome shotgun (WGS) entry which is preliminary data.</text>
</comment>
<evidence type="ECO:0000313" key="3">
    <source>
        <dbReference type="Proteomes" id="UP000269945"/>
    </source>
</evidence>
<proteinExistence type="predicted"/>
<dbReference type="AlphaFoldDB" id="A0A9X9Q4D5"/>
<gene>
    <name evidence="2" type="ORF">BN2614_LOCUS1</name>
</gene>
<feature type="compositionally biased region" description="Basic and acidic residues" evidence="1">
    <location>
        <begin position="42"/>
        <end position="59"/>
    </location>
</feature>
<evidence type="ECO:0000313" key="2">
    <source>
        <dbReference type="EMBL" id="VCX10300.1"/>
    </source>
</evidence>
<feature type="compositionally biased region" description="Polar residues" evidence="1">
    <location>
        <begin position="29"/>
        <end position="39"/>
    </location>
</feature>
<reference evidence="2 3" key="1">
    <citation type="submission" date="2018-10" db="EMBL/GenBank/DDBJ databases">
        <authorList>
            <person name="Ekblom R."/>
            <person name="Jareborg N."/>
        </authorList>
    </citation>
    <scope>NUCLEOTIDE SEQUENCE [LARGE SCALE GENOMIC DNA]</scope>
    <source>
        <tissue evidence="2">Muscle</tissue>
    </source>
</reference>
<sequence length="98" mass="10271">VPAHTADSGFTHHSRGQLTPRTLVKIAPSSPSVPQSCSELASRAERRPTRRAGDRRRADAVTPSLALLPGPGAQPGPRPVPIATSPELQSHAVPARGF</sequence>
<organism evidence="2 3">
    <name type="scientific">Gulo gulo</name>
    <name type="common">Wolverine</name>
    <name type="synonym">Gluton</name>
    <dbReference type="NCBI Taxonomy" id="48420"/>
    <lineage>
        <taxon>Eukaryota</taxon>
        <taxon>Metazoa</taxon>
        <taxon>Chordata</taxon>
        <taxon>Craniata</taxon>
        <taxon>Vertebrata</taxon>
        <taxon>Euteleostomi</taxon>
        <taxon>Mammalia</taxon>
        <taxon>Eutheria</taxon>
        <taxon>Laurasiatheria</taxon>
        <taxon>Carnivora</taxon>
        <taxon>Caniformia</taxon>
        <taxon>Musteloidea</taxon>
        <taxon>Mustelidae</taxon>
        <taxon>Guloninae</taxon>
        <taxon>Gulo</taxon>
    </lineage>
</organism>
<protein>
    <submittedName>
        <fullName evidence="2">Uncharacterized protein</fullName>
    </submittedName>
</protein>
<accession>A0A9X9Q4D5</accession>